<evidence type="ECO:0000259" key="1">
    <source>
        <dbReference type="Pfam" id="PF09860"/>
    </source>
</evidence>
<dbReference type="Proteomes" id="UP000460272">
    <property type="component" value="Unassembled WGS sequence"/>
</dbReference>
<keyword evidence="3" id="KW-1185">Reference proteome</keyword>
<sequence length="69" mass="7756">MRGARLLLLDHVAQAFEPGRRYPETAVNEILKGIYDDHAALRRYLADEDLLSRTPDGTYWRSGGTVPLG</sequence>
<proteinExistence type="predicted"/>
<comment type="caution">
    <text evidence="2">The sequence shown here is derived from an EMBL/GenBank/DDBJ whole genome shotgun (WGS) entry which is preliminary data.</text>
</comment>
<organism evidence="2 3">
    <name type="scientific">Trebonia kvetii</name>
    <dbReference type="NCBI Taxonomy" id="2480626"/>
    <lineage>
        <taxon>Bacteria</taxon>
        <taxon>Bacillati</taxon>
        <taxon>Actinomycetota</taxon>
        <taxon>Actinomycetes</taxon>
        <taxon>Streptosporangiales</taxon>
        <taxon>Treboniaceae</taxon>
        <taxon>Trebonia</taxon>
    </lineage>
</organism>
<dbReference type="InterPro" id="IPR018656">
    <property type="entry name" value="DUF2087"/>
</dbReference>
<dbReference type="Pfam" id="PF09860">
    <property type="entry name" value="DUF2087"/>
    <property type="match status" value="1"/>
</dbReference>
<evidence type="ECO:0000313" key="3">
    <source>
        <dbReference type="Proteomes" id="UP000460272"/>
    </source>
</evidence>
<evidence type="ECO:0000313" key="2">
    <source>
        <dbReference type="EMBL" id="TVZ04661.1"/>
    </source>
</evidence>
<dbReference type="AlphaFoldDB" id="A0A6P2C357"/>
<accession>A0A6P2C357</accession>
<feature type="domain" description="DUF2087" evidence="1">
    <location>
        <begin position="3"/>
        <end position="61"/>
    </location>
</feature>
<reference evidence="2 3" key="1">
    <citation type="submission" date="2018-11" db="EMBL/GenBank/DDBJ databases">
        <title>Trebonia kvetii gen.nov., sp.nov., a novel acidophilic actinobacterium, and proposal of the new actinobacterial family Treboniaceae fam. nov.</title>
        <authorList>
            <person name="Rapoport D."/>
            <person name="Sagova-Mareckova M."/>
            <person name="Sedlacek I."/>
            <person name="Provaznik J."/>
            <person name="Kralova S."/>
            <person name="Pavlinic D."/>
            <person name="Benes V."/>
            <person name="Kopecky J."/>
        </authorList>
    </citation>
    <scope>NUCLEOTIDE SEQUENCE [LARGE SCALE GENOMIC DNA]</scope>
    <source>
        <strain evidence="2 3">15Tr583</strain>
    </source>
</reference>
<dbReference type="OrthoDB" id="529288at2"/>
<gene>
    <name evidence="2" type="ORF">EAS64_16760</name>
</gene>
<name>A0A6P2C357_9ACTN</name>
<dbReference type="EMBL" id="RPFW01000003">
    <property type="protein sequence ID" value="TVZ04661.1"/>
    <property type="molecule type" value="Genomic_DNA"/>
</dbReference>
<protein>
    <submittedName>
        <fullName evidence="2">DUF2087 domain-containing protein</fullName>
    </submittedName>
</protein>